<evidence type="ECO:0000313" key="3">
    <source>
        <dbReference type="Proteomes" id="UP000018852"/>
    </source>
</evidence>
<evidence type="ECO:0000313" key="2">
    <source>
        <dbReference type="EMBL" id="ETJ01909.1"/>
    </source>
</evidence>
<dbReference type="AlphaFoldDB" id="W1VD32"/>
<accession>W1VD32</accession>
<name>W1VD32_9ACTO</name>
<gene>
    <name evidence="2" type="ORF">Q605_AUC01038G0001</name>
</gene>
<dbReference type="EMBL" id="AZLV01001038">
    <property type="protein sequence ID" value="ETJ01909.1"/>
    <property type="molecule type" value="Genomic_DNA"/>
</dbReference>
<evidence type="ECO:0000256" key="1">
    <source>
        <dbReference type="SAM" id="MobiDB-lite"/>
    </source>
</evidence>
<reference evidence="2 3" key="1">
    <citation type="submission" date="2013-12" db="EMBL/GenBank/DDBJ databases">
        <title>A Varibaculum cambriense genome reconstructed from a premature infant gut community with otherwise low bacterial novelty that shifts toward anaerobic metabolism during the third week of life.</title>
        <authorList>
            <person name="Brown C.T."/>
            <person name="Sharon I."/>
            <person name="Thomas B.C."/>
            <person name="Castelle C.J."/>
            <person name="Morowitz M.J."/>
            <person name="Banfield J.F."/>
        </authorList>
    </citation>
    <scope>NUCLEOTIDE SEQUENCE [LARGE SCALE GENOMIC DNA]</scope>
    <source>
        <strain evidence="3">DORA_12</strain>
    </source>
</reference>
<feature type="compositionally biased region" description="Polar residues" evidence="1">
    <location>
        <begin position="1"/>
        <end position="13"/>
    </location>
</feature>
<protein>
    <submittedName>
        <fullName evidence="2">Uncharacterized protein</fullName>
    </submittedName>
</protein>
<sequence>MAASLRSESSTGLVSPAVSNPARYSNGMRISATAASSTRWSSASMPVEATSSTTGDSGGMYQTIGMVRYSGCRGRATS</sequence>
<comment type="caution">
    <text evidence="2">The sequence shown here is derived from an EMBL/GenBank/DDBJ whole genome shotgun (WGS) entry which is preliminary data.</text>
</comment>
<proteinExistence type="predicted"/>
<feature type="region of interest" description="Disordered" evidence="1">
    <location>
        <begin position="1"/>
        <end position="58"/>
    </location>
</feature>
<feature type="compositionally biased region" description="Low complexity" evidence="1">
    <location>
        <begin position="31"/>
        <end position="44"/>
    </location>
</feature>
<dbReference type="Proteomes" id="UP000018852">
    <property type="component" value="Unassembled WGS sequence"/>
</dbReference>
<organism evidence="2 3">
    <name type="scientific">Actinomyces urogenitalis DORA_12</name>
    <dbReference type="NCBI Taxonomy" id="1403939"/>
    <lineage>
        <taxon>Bacteria</taxon>
        <taxon>Bacillati</taxon>
        <taxon>Actinomycetota</taxon>
        <taxon>Actinomycetes</taxon>
        <taxon>Actinomycetales</taxon>
        <taxon>Actinomycetaceae</taxon>
        <taxon>Actinomyces</taxon>
    </lineage>
</organism>